<feature type="domain" description="Glycosyltransferase family 18 catalytic" evidence="14">
    <location>
        <begin position="110"/>
        <end position="461"/>
    </location>
</feature>
<dbReference type="Proteomes" id="UP001159405">
    <property type="component" value="Unassembled WGS sequence"/>
</dbReference>
<evidence type="ECO:0000259" key="14">
    <source>
        <dbReference type="Pfam" id="PF15024"/>
    </source>
</evidence>
<keyword evidence="16" id="KW-1185">Reference proteome</keyword>
<keyword evidence="11" id="KW-0472">Membrane</keyword>
<keyword evidence="10" id="KW-0333">Golgi apparatus</keyword>
<reference evidence="15 16" key="1">
    <citation type="submission" date="2022-05" db="EMBL/GenBank/DDBJ databases">
        <authorList>
            <consortium name="Genoscope - CEA"/>
            <person name="William W."/>
        </authorList>
    </citation>
    <scope>NUCLEOTIDE SEQUENCE [LARGE SCALE GENOMIC DNA]</scope>
</reference>
<evidence type="ECO:0000313" key="15">
    <source>
        <dbReference type="EMBL" id="CAH3176440.1"/>
    </source>
</evidence>
<protein>
    <recommendedName>
        <fullName evidence="4">alpha-1,6-mannosyl-glycoprotein 6-beta-N-acetylglucosaminyltransferase</fullName>
        <ecNumber evidence="4">2.4.1.155</ecNumber>
    </recommendedName>
</protein>
<evidence type="ECO:0000256" key="4">
    <source>
        <dbReference type="ARBA" id="ARBA00012671"/>
    </source>
</evidence>
<organism evidence="15 16">
    <name type="scientific">Porites lobata</name>
    <dbReference type="NCBI Taxonomy" id="104759"/>
    <lineage>
        <taxon>Eukaryota</taxon>
        <taxon>Metazoa</taxon>
        <taxon>Cnidaria</taxon>
        <taxon>Anthozoa</taxon>
        <taxon>Hexacorallia</taxon>
        <taxon>Scleractinia</taxon>
        <taxon>Fungiina</taxon>
        <taxon>Poritidae</taxon>
        <taxon>Porites</taxon>
    </lineage>
</organism>
<evidence type="ECO:0000256" key="9">
    <source>
        <dbReference type="ARBA" id="ARBA00022989"/>
    </source>
</evidence>
<evidence type="ECO:0000313" key="16">
    <source>
        <dbReference type="Proteomes" id="UP001159405"/>
    </source>
</evidence>
<comment type="subcellular location">
    <subcellularLocation>
        <location evidence="1">Golgi apparatus membrane</location>
        <topology evidence="1">Single-pass type II membrane protein</topology>
    </subcellularLocation>
</comment>
<dbReference type="PANTHER" id="PTHR15075:SF2">
    <property type="entry name" value="ALPHA-1,6-MANNOSYLGLYCOPROTEIN 6-BETA-N-ACETYLGLUCOSAMINYLTRANSFERASE"/>
    <property type="match status" value="1"/>
</dbReference>
<keyword evidence="7" id="KW-0812">Transmembrane</keyword>
<keyword evidence="6" id="KW-0808">Transferase</keyword>
<evidence type="ECO:0000256" key="3">
    <source>
        <dbReference type="ARBA" id="ARBA00007477"/>
    </source>
</evidence>
<comment type="pathway">
    <text evidence="2">Protein modification; protein glycosylation.</text>
</comment>
<accession>A0ABN8RAM8</accession>
<dbReference type="EMBL" id="CALNXK010000213">
    <property type="protein sequence ID" value="CAH3176440.1"/>
    <property type="molecule type" value="Genomic_DNA"/>
</dbReference>
<proteinExistence type="inferred from homology"/>
<evidence type="ECO:0000256" key="1">
    <source>
        <dbReference type="ARBA" id="ARBA00004323"/>
    </source>
</evidence>
<keyword evidence="5" id="KW-0328">Glycosyltransferase</keyword>
<dbReference type="EC" id="2.4.1.155" evidence="4"/>
<comment type="catalytic activity">
    <reaction evidence="13">
        <text>N(4)-{beta-D-GlcNAc-(1-&gt;2)-[beta-D-GlcNAc-(1-&gt;4)]-alpha-D-Man-(1-&gt;3)-[beta-D-GlcNAc-(1-&gt;2)-alpha-D-Man-(1-&gt;6)]-beta-D-Man-(1-&gt;4)-beta-D-GlcNAc-(1-&gt;4)-beta-D-GlcNAc}-L-asparaginyl-[protein] + UDP-N-acetyl-alpha-D-glucosamine = N(4)-{beta-D-GlcNAc-(1-&gt;2)-[beta-D-GlcNAc-(1-&gt;4)]-alpha-D-Man-(1-&gt;3)-[beta-D-GlcNAc-(1-&gt;2)-[beta-D-GlcNAc-(1-&gt;6)]-alpha-D-Man-(1-&gt;6)]-beta-D-Man-(1-&gt;4)-beta-D-GlcNAc-(1-&gt;4)-beta-D-GlcNAc}-L-asparaginyl-[protein] + UDP + H(+)</text>
        <dbReference type="Rhea" id="RHEA:16921"/>
        <dbReference type="Rhea" id="RHEA-COMP:14374"/>
        <dbReference type="Rhea" id="RHEA-COMP:14377"/>
        <dbReference type="ChEBI" id="CHEBI:15378"/>
        <dbReference type="ChEBI" id="CHEBI:57705"/>
        <dbReference type="ChEBI" id="CHEBI:58223"/>
        <dbReference type="ChEBI" id="CHEBI:139507"/>
        <dbReference type="ChEBI" id="CHEBI:139510"/>
        <dbReference type="EC" id="2.4.1.155"/>
    </reaction>
</comment>
<evidence type="ECO:0000256" key="6">
    <source>
        <dbReference type="ARBA" id="ARBA00022679"/>
    </source>
</evidence>
<evidence type="ECO:0000256" key="10">
    <source>
        <dbReference type="ARBA" id="ARBA00023034"/>
    </source>
</evidence>
<comment type="caution">
    <text evidence="15">The sequence shown here is derived from an EMBL/GenBank/DDBJ whole genome shotgun (WGS) entry which is preliminary data.</text>
</comment>
<evidence type="ECO:0000256" key="5">
    <source>
        <dbReference type="ARBA" id="ARBA00022676"/>
    </source>
</evidence>
<gene>
    <name evidence="15" type="ORF">PLOB_00018232</name>
</gene>
<keyword evidence="8" id="KW-0735">Signal-anchor</keyword>
<evidence type="ECO:0000256" key="11">
    <source>
        <dbReference type="ARBA" id="ARBA00023136"/>
    </source>
</evidence>
<dbReference type="Pfam" id="PF15024">
    <property type="entry name" value="Glyco_transf_18"/>
    <property type="match status" value="1"/>
</dbReference>
<evidence type="ECO:0000256" key="2">
    <source>
        <dbReference type="ARBA" id="ARBA00004922"/>
    </source>
</evidence>
<dbReference type="InterPro" id="IPR052105">
    <property type="entry name" value="MGAT5_Glycosyltransferase"/>
</dbReference>
<dbReference type="PANTHER" id="PTHR15075">
    <property type="entry name" value="ALPHA-MANNOSIDE BETA-1,6-N-ACETYLGLUCOSAMINYLTRANSFERASE"/>
    <property type="match status" value="1"/>
</dbReference>
<evidence type="ECO:0000256" key="7">
    <source>
        <dbReference type="ARBA" id="ARBA00022692"/>
    </source>
</evidence>
<keyword evidence="12" id="KW-0325">Glycoprotein</keyword>
<keyword evidence="9" id="KW-1133">Transmembrane helix</keyword>
<name>A0ABN8RAM8_9CNID</name>
<evidence type="ECO:0000256" key="13">
    <source>
        <dbReference type="ARBA" id="ARBA00048243"/>
    </source>
</evidence>
<evidence type="ECO:0000256" key="8">
    <source>
        <dbReference type="ARBA" id="ARBA00022968"/>
    </source>
</evidence>
<sequence>MKRVTCVCLAFTSLLLQCYFLFLLQKQSVYIRKLHEAQPEDVIVVNEGQPNTAVSLKVQSSKVLALHDVTQQLTTPVLDKNCTVPDDWLYPLCAYKVEWLQNFWKTNSKCYVDRHGMDPFDICSVLEFLSEVEAWCPIMPWRKHVYSNPSGDKVRKEQVPIRTELDDLFQKNLNHSKYLWMRERITRLWPDWTMAAKTLQAESPTLRNRQSKKIFLFMGTYSIQVDWLANAYKGVPLGEMVQWSDLIASLYALGHDITISAEQPSMKKILNAPSEKGCGRRLRQKEFDLIFTDYLGAWLLGQHLGPTVSHYRCRLRILDSFGTDPEFNYAEYKHAAKFKTGWGKPDVHVRQMMTMFPHSPDNLFLGFVVDKASNEDAEGIRDKETKSNKPIGVLYAKDAMYLQGRGPYLDTLNKYLEIHATIANEKNISKDAIKKFVPKYVVNHGIMKGADLKKLLRESKLNPPQNRENSGFFRGKPTFRALTSQHPYMETFIKKPHVYTIDINDLGLVEASIKEIVSRKVTPYLPYEWTTNGMLERVNMFTEKLNFCEHDEQWPPLKEMHIVLGSQGSSCKDACGENGFLCEPSFFNNINTVKEFEKIGITCKTHAREETLVEPSYNPSDQTCTIQAMSLIFSCVAKDSPRRRLCPCRDYQPEQVAFCKNCR</sequence>
<comment type="similarity">
    <text evidence="3">Belongs to the glycosyltransferase 18 family.</text>
</comment>
<dbReference type="InterPro" id="IPR026116">
    <property type="entry name" value="GT18_cat"/>
</dbReference>
<evidence type="ECO:0000256" key="12">
    <source>
        <dbReference type="ARBA" id="ARBA00023180"/>
    </source>
</evidence>